<proteinExistence type="predicted"/>
<keyword evidence="2" id="KW-1015">Disulfide bond</keyword>
<accession>A0A673GXB8</accession>
<dbReference type="Proteomes" id="UP000472270">
    <property type="component" value="Unassembled WGS sequence"/>
</dbReference>
<keyword evidence="1" id="KW-0732">Signal</keyword>
<evidence type="ECO:0000259" key="5">
    <source>
        <dbReference type="PROSITE" id="PS50835"/>
    </source>
</evidence>
<evidence type="ECO:0000256" key="2">
    <source>
        <dbReference type="ARBA" id="ARBA00023157"/>
    </source>
</evidence>
<gene>
    <name evidence="6" type="primary">LOC107708899</name>
</gene>
<reference evidence="6" key="2">
    <citation type="submission" date="2025-09" db="UniProtKB">
        <authorList>
            <consortium name="Ensembl"/>
        </authorList>
    </citation>
    <scope>IDENTIFICATION</scope>
</reference>
<evidence type="ECO:0000256" key="1">
    <source>
        <dbReference type="ARBA" id="ARBA00022729"/>
    </source>
</evidence>
<dbReference type="SUPFAM" id="SSF48726">
    <property type="entry name" value="Immunoglobulin"/>
    <property type="match status" value="1"/>
</dbReference>
<dbReference type="InterPro" id="IPR007110">
    <property type="entry name" value="Ig-like_dom"/>
</dbReference>
<dbReference type="InterPro" id="IPR013783">
    <property type="entry name" value="Ig-like_fold"/>
</dbReference>
<dbReference type="Ensembl" id="ENSSRHT00000018678.1">
    <property type="protein sequence ID" value="ENSSRHP00000018105.1"/>
    <property type="gene ID" value="ENSSRHG00000009833.1"/>
</dbReference>
<dbReference type="InterPro" id="IPR013106">
    <property type="entry name" value="Ig_V-set"/>
</dbReference>
<evidence type="ECO:0000313" key="6">
    <source>
        <dbReference type="Ensembl" id="ENSSRHP00000018105.1"/>
    </source>
</evidence>
<dbReference type="AlphaFoldDB" id="A0A673GXB8"/>
<keyword evidence="7" id="KW-1185">Reference proteome</keyword>
<dbReference type="InterPro" id="IPR036179">
    <property type="entry name" value="Ig-like_dom_sf"/>
</dbReference>
<sequence length="392" mass="44409">SCDQSCIFSIITPVFNVCSAVNVTVTPSPFSVVAEGENITLTCQVSQRRRTASLPVVRWMFQPESGGEELLVARVNMRRAKFYGNYTKSFCKPKMKLTVVKQGKIYNLLIMNISRQDRGLYSCRVQEFKKHQERWKASTNSSASTHLRVHVLPASKPKEELWSLFEDVYLCAVLVCCVGLLCMCMFTIVVSCQYLQRKRRLKENYHLVKSPQNSSGETVTSVISLSPALPKKARKYKKNKSVEQPDLPPEIPAKAPIADKMRKPKLLKPQPRKVVLPKIAEESLTYAELELMKPLPEAKTAKTGTVYAQILFEDNSFSLLQKPSQIYSAKTKYINIVMHISMPIPPRVVMTEIYFNNKQKKTWKSSQECSGFYTDSSLQTASVACLMCFSLC</sequence>
<dbReference type="PANTHER" id="PTHR12207:SF26">
    <property type="entry name" value="V-SET AND TRANSMEMBRANE DOMAIN-CONTAINING PROTEIN 4"/>
    <property type="match status" value="1"/>
</dbReference>
<dbReference type="Gene3D" id="2.60.40.10">
    <property type="entry name" value="Immunoglobulins"/>
    <property type="match status" value="1"/>
</dbReference>
<evidence type="ECO:0000256" key="3">
    <source>
        <dbReference type="ARBA" id="ARBA00023319"/>
    </source>
</evidence>
<dbReference type="InterPro" id="IPR051102">
    <property type="entry name" value="IgSF_V-set/TM_domain"/>
</dbReference>
<dbReference type="FunFam" id="2.60.40.10:FF:001953">
    <property type="entry name" value="V-set and transmembrane domain containing 4b"/>
    <property type="match status" value="1"/>
</dbReference>
<evidence type="ECO:0000256" key="4">
    <source>
        <dbReference type="SAM" id="Phobius"/>
    </source>
</evidence>
<protein>
    <submittedName>
        <fullName evidence="6">V-set and transmembrane domain-containing protein 4-like</fullName>
    </submittedName>
</protein>
<keyword evidence="4" id="KW-0812">Transmembrane</keyword>
<dbReference type="SMART" id="SM00409">
    <property type="entry name" value="IG"/>
    <property type="match status" value="1"/>
</dbReference>
<dbReference type="Pfam" id="PF07686">
    <property type="entry name" value="V-set"/>
    <property type="match status" value="1"/>
</dbReference>
<dbReference type="PROSITE" id="PS50835">
    <property type="entry name" value="IG_LIKE"/>
    <property type="match status" value="1"/>
</dbReference>
<keyword evidence="4" id="KW-0472">Membrane</keyword>
<dbReference type="InterPro" id="IPR003599">
    <property type="entry name" value="Ig_sub"/>
</dbReference>
<feature type="transmembrane region" description="Helical" evidence="4">
    <location>
        <begin position="172"/>
        <end position="195"/>
    </location>
</feature>
<dbReference type="GO" id="GO:0016020">
    <property type="term" value="C:membrane"/>
    <property type="evidence" value="ECO:0007669"/>
    <property type="project" value="TreeGrafter"/>
</dbReference>
<name>A0A673GXB8_9TELE</name>
<evidence type="ECO:0000313" key="7">
    <source>
        <dbReference type="Proteomes" id="UP000472270"/>
    </source>
</evidence>
<organism evidence="6 7">
    <name type="scientific">Sinocyclocheilus rhinocerous</name>
    <dbReference type="NCBI Taxonomy" id="307959"/>
    <lineage>
        <taxon>Eukaryota</taxon>
        <taxon>Metazoa</taxon>
        <taxon>Chordata</taxon>
        <taxon>Craniata</taxon>
        <taxon>Vertebrata</taxon>
        <taxon>Euteleostomi</taxon>
        <taxon>Actinopterygii</taxon>
        <taxon>Neopterygii</taxon>
        <taxon>Teleostei</taxon>
        <taxon>Ostariophysi</taxon>
        <taxon>Cypriniformes</taxon>
        <taxon>Cyprinidae</taxon>
        <taxon>Cyprininae</taxon>
        <taxon>Sinocyclocheilus</taxon>
    </lineage>
</organism>
<reference evidence="6" key="1">
    <citation type="submission" date="2025-08" db="UniProtKB">
        <authorList>
            <consortium name="Ensembl"/>
        </authorList>
    </citation>
    <scope>IDENTIFICATION</scope>
</reference>
<feature type="domain" description="Ig-like" evidence="5">
    <location>
        <begin position="13"/>
        <end position="144"/>
    </location>
</feature>
<keyword evidence="3" id="KW-0393">Immunoglobulin domain</keyword>
<keyword evidence="4" id="KW-1133">Transmembrane helix</keyword>
<dbReference type="PANTHER" id="PTHR12207">
    <property type="entry name" value="V-SET AND TRANSMEMBRANE DOMAIN-CONTAINING PROTEIN"/>
    <property type="match status" value="1"/>
</dbReference>